<comment type="caution">
    <text evidence="1">The sequence shown here is derived from an EMBL/GenBank/DDBJ whole genome shotgun (WGS) entry which is preliminary data.</text>
</comment>
<keyword evidence="2" id="KW-1185">Reference proteome</keyword>
<accession>A0AAV5IM65</accession>
<dbReference type="AlphaFoldDB" id="A0AAV5IM65"/>
<name>A0AAV5IM65_9ROSI</name>
<sequence length="85" mass="9786">MVTGWFVVVKRVDKGRGMGHHEEHRSAIKIRNPHIKFKNPPSNSIRLPSSLETAEDLKIVRWILYRRVGPSFLPSLHPKSKLPPI</sequence>
<evidence type="ECO:0000313" key="2">
    <source>
        <dbReference type="Proteomes" id="UP001054252"/>
    </source>
</evidence>
<organism evidence="1 2">
    <name type="scientific">Rubroshorea leprosula</name>
    <dbReference type="NCBI Taxonomy" id="152421"/>
    <lineage>
        <taxon>Eukaryota</taxon>
        <taxon>Viridiplantae</taxon>
        <taxon>Streptophyta</taxon>
        <taxon>Embryophyta</taxon>
        <taxon>Tracheophyta</taxon>
        <taxon>Spermatophyta</taxon>
        <taxon>Magnoliopsida</taxon>
        <taxon>eudicotyledons</taxon>
        <taxon>Gunneridae</taxon>
        <taxon>Pentapetalae</taxon>
        <taxon>rosids</taxon>
        <taxon>malvids</taxon>
        <taxon>Malvales</taxon>
        <taxon>Dipterocarpaceae</taxon>
        <taxon>Rubroshorea</taxon>
    </lineage>
</organism>
<dbReference type="Proteomes" id="UP001054252">
    <property type="component" value="Unassembled WGS sequence"/>
</dbReference>
<gene>
    <name evidence="1" type="ORF">SLEP1_g13552</name>
</gene>
<protein>
    <submittedName>
        <fullName evidence="1">Uncharacterized protein</fullName>
    </submittedName>
</protein>
<reference evidence="1 2" key="1">
    <citation type="journal article" date="2021" name="Commun. Biol.">
        <title>The genome of Shorea leprosula (Dipterocarpaceae) highlights the ecological relevance of drought in aseasonal tropical rainforests.</title>
        <authorList>
            <person name="Ng K.K.S."/>
            <person name="Kobayashi M.J."/>
            <person name="Fawcett J.A."/>
            <person name="Hatakeyama M."/>
            <person name="Paape T."/>
            <person name="Ng C.H."/>
            <person name="Ang C.C."/>
            <person name="Tnah L.H."/>
            <person name="Lee C.T."/>
            <person name="Nishiyama T."/>
            <person name="Sese J."/>
            <person name="O'Brien M.J."/>
            <person name="Copetti D."/>
            <person name="Mohd Noor M.I."/>
            <person name="Ong R.C."/>
            <person name="Putra M."/>
            <person name="Sireger I.Z."/>
            <person name="Indrioko S."/>
            <person name="Kosugi Y."/>
            <person name="Izuno A."/>
            <person name="Isagi Y."/>
            <person name="Lee S.L."/>
            <person name="Shimizu K.K."/>
        </authorList>
    </citation>
    <scope>NUCLEOTIDE SEQUENCE [LARGE SCALE GENOMIC DNA]</scope>
    <source>
        <strain evidence="1">214</strain>
    </source>
</reference>
<proteinExistence type="predicted"/>
<evidence type="ECO:0000313" key="1">
    <source>
        <dbReference type="EMBL" id="GKV00944.1"/>
    </source>
</evidence>
<dbReference type="EMBL" id="BPVZ01000016">
    <property type="protein sequence ID" value="GKV00944.1"/>
    <property type="molecule type" value="Genomic_DNA"/>
</dbReference>